<protein>
    <submittedName>
        <fullName evidence="4">Uncharacterized protein</fullName>
    </submittedName>
</protein>
<sequence>MVYDWSGPSVSEFIGLLVRAEDLVARIDERLRKSPAAAGFVERAHFHDAVAALWIEGELVHVEDLVLHDAMMDVRTPTHELTRAHAVLRTRRRIFSQASDWALSRAGLSALVGRESAGPQGSEARLVERPGDAEPLAESDPTDDDEPVDELALQLAEIDAVLARSQRLLDGTTATNQSEIDAAIEPAPDSSNTGTVANIGQPAPIAARSERNELIMDADWDEEQRLAEWLELAGLPHGEATPLLTAALAWDAWEQIAPLQRQAWLGNLLAASALRRAGKTASHLFALNTGLRTVARDRRRARDRHTRLAAFLEGAAAAAEAGLKELDRLAMARVQMERRLRNRRSNSSLPALIELVLSRPMVSTGLVAKELGVTQRAALGLIGELDLRELTGRGRFRAWGIV</sequence>
<dbReference type="Pfam" id="PF07756">
    <property type="entry name" value="DUF1612"/>
    <property type="match status" value="1"/>
</dbReference>
<evidence type="ECO:0000256" key="1">
    <source>
        <dbReference type="SAM" id="MobiDB-lite"/>
    </source>
</evidence>
<accession>A0A2P7RPM4</accession>
<proteinExistence type="predicted"/>
<feature type="region of interest" description="Disordered" evidence="1">
    <location>
        <begin position="114"/>
        <end position="148"/>
    </location>
</feature>
<name>A0A2P7RPM4_9HYPH</name>
<reference evidence="4 5" key="1">
    <citation type="submission" date="2018-03" db="EMBL/GenBank/DDBJ databases">
        <title>The draft genome of Mesorhizobium soli JCM 19897.</title>
        <authorList>
            <person name="Li L."/>
            <person name="Liu L."/>
            <person name="Liang L."/>
            <person name="Wang T."/>
            <person name="Zhang X."/>
        </authorList>
    </citation>
    <scope>NUCLEOTIDE SEQUENCE [LARGE SCALE GENOMIC DNA]</scope>
    <source>
        <strain evidence="4 5">JCM 19897</strain>
    </source>
</reference>
<evidence type="ECO:0000259" key="2">
    <source>
        <dbReference type="Pfam" id="PF07756"/>
    </source>
</evidence>
<dbReference type="AlphaFoldDB" id="A0A2P7RPM4"/>
<dbReference type="OrthoDB" id="7989940at2"/>
<dbReference type="RefSeq" id="WP_106727498.1">
    <property type="nucleotide sequence ID" value="NZ_PXYL01000035.1"/>
</dbReference>
<evidence type="ECO:0000313" key="4">
    <source>
        <dbReference type="EMBL" id="PSJ52156.1"/>
    </source>
</evidence>
<dbReference type="InterPro" id="IPR021068">
    <property type="entry name" value="HTH_DNA-bd"/>
</dbReference>
<dbReference type="Proteomes" id="UP000240653">
    <property type="component" value="Unassembled WGS sequence"/>
</dbReference>
<evidence type="ECO:0000259" key="3">
    <source>
        <dbReference type="Pfam" id="PF11972"/>
    </source>
</evidence>
<dbReference type="NCBIfam" id="NF040876">
    <property type="entry name" value="RHE_PE00001_fam"/>
    <property type="match status" value="1"/>
</dbReference>
<organism evidence="4 5">
    <name type="scientific">Pseudaminobacter soli</name>
    <name type="common">ex Li et al. 2025</name>
    <dbReference type="NCBI Taxonomy" id="1295366"/>
    <lineage>
        <taxon>Bacteria</taxon>
        <taxon>Pseudomonadati</taxon>
        <taxon>Pseudomonadota</taxon>
        <taxon>Alphaproteobacteria</taxon>
        <taxon>Hyphomicrobiales</taxon>
        <taxon>Phyllobacteriaceae</taxon>
        <taxon>Pseudaminobacter</taxon>
    </lineage>
</organism>
<keyword evidence="5" id="KW-1185">Reference proteome</keyword>
<dbReference type="Pfam" id="PF11972">
    <property type="entry name" value="HTH_13"/>
    <property type="match status" value="1"/>
</dbReference>
<feature type="domain" description="HTH DNA binding" evidence="3">
    <location>
        <begin position="349"/>
        <end position="402"/>
    </location>
</feature>
<dbReference type="InterPro" id="IPR048017">
    <property type="entry name" value="Y4cF-like"/>
</dbReference>
<feature type="compositionally biased region" description="Acidic residues" evidence="1">
    <location>
        <begin position="135"/>
        <end position="148"/>
    </location>
</feature>
<gene>
    <name evidence="4" type="ORF">C7I85_29185</name>
</gene>
<evidence type="ECO:0000313" key="5">
    <source>
        <dbReference type="Proteomes" id="UP000240653"/>
    </source>
</evidence>
<dbReference type="InterPro" id="IPR011670">
    <property type="entry name" value="DUF1612"/>
</dbReference>
<comment type="caution">
    <text evidence="4">The sequence shown here is derived from an EMBL/GenBank/DDBJ whole genome shotgun (WGS) entry which is preliminary data.</text>
</comment>
<feature type="domain" description="DUF1612" evidence="2">
    <location>
        <begin position="214"/>
        <end position="340"/>
    </location>
</feature>
<dbReference type="EMBL" id="PXYL01000035">
    <property type="protein sequence ID" value="PSJ52156.1"/>
    <property type="molecule type" value="Genomic_DNA"/>
</dbReference>